<evidence type="ECO:0000256" key="12">
    <source>
        <dbReference type="RuleBase" id="RU004262"/>
    </source>
</evidence>
<dbReference type="GO" id="GO:0005634">
    <property type="term" value="C:nucleus"/>
    <property type="evidence" value="ECO:0007669"/>
    <property type="project" value="UniProtKB-SubCell"/>
</dbReference>
<dbReference type="InterPro" id="IPR001356">
    <property type="entry name" value="HD"/>
</dbReference>
<sequence length="754" mass="84892">MAPSTAPVLTWAPILFPPWNPALLPAALYPAAFRSLPGTLLSFLFEILIMYHTNAQLPQLIARALGVGQDYSIPELLNMFISGAGYTRDRLFQQAENIPIEDDVTFWCLNRDTSKIYQTGLNDTEIEEKININKPVVFIIHGWLDNFYRNWMQEMMSTYIEYQDVNVCGVDWGRLATYEYGIAARENVYEVGWYLAIFILYLEDLGIDLNDITLVGHSLGAQISGIAGDHLGGELNAIYALDPAGPLFTQPMVIDEKLRLDPSDAKYVQVIYTTKFMLGPGIDVGHQNFHPNGGINPQPPCVTPIGRSEELTPGLLACSHNIAHVFFRFALNPEHEFIAREFLDSMKIPTSHSQRSGFHICDILELNNDKTNNKESNSNKKDTNSTENNSSKANVTPTKSVSDTSDETSSVNVDDDPSNNNNDNSINNSVKCSTSDDPANVDDENDHDDEGKSEKSYHRHEKRQQNNNATDTEDESHVVKDASSQHTSYLNRYHAAAAAHQAALFADSLHSHYPHSMFASRPPWIYDTHESNRNGISNHHQQASPDSTSPVTSELSYNPQNTRSPNSLVDSSEKHNTDTASINSDDNQHHVDIEDDCSDADIEDTEDLSMTDTDRNSSMPTNKKRKRRVLFSKAQTYELERRFRQQRYLSAPEREHLASLIRLTPTQVKIWFQNHRYKTKRAAHEKGVVDHGNHNSGLTSPRRVAVPVLVRDGKPCLSGSKHPSDLLTAMPPNQFNLNTNFQHALMMNHARWWP</sequence>
<feature type="compositionally biased region" description="Basic and acidic residues" evidence="13">
    <location>
        <begin position="369"/>
        <end position="384"/>
    </location>
</feature>
<dbReference type="GO" id="GO:0005615">
    <property type="term" value="C:extracellular space"/>
    <property type="evidence" value="ECO:0007669"/>
    <property type="project" value="TreeGrafter"/>
</dbReference>
<dbReference type="Pfam" id="PF00151">
    <property type="entry name" value="Lipase"/>
    <property type="match status" value="1"/>
</dbReference>
<accession>A0A336LRM9</accession>
<organism evidence="15">
    <name type="scientific">Culicoides sonorensis</name>
    <name type="common">Biting midge</name>
    <dbReference type="NCBI Taxonomy" id="179676"/>
    <lineage>
        <taxon>Eukaryota</taxon>
        <taxon>Metazoa</taxon>
        <taxon>Ecdysozoa</taxon>
        <taxon>Arthropoda</taxon>
        <taxon>Hexapoda</taxon>
        <taxon>Insecta</taxon>
        <taxon>Pterygota</taxon>
        <taxon>Neoptera</taxon>
        <taxon>Endopterygota</taxon>
        <taxon>Diptera</taxon>
        <taxon>Nematocera</taxon>
        <taxon>Chironomoidea</taxon>
        <taxon>Ceratopogonidae</taxon>
        <taxon>Ceratopogoninae</taxon>
        <taxon>Culicoides</taxon>
        <taxon>Monoculicoides</taxon>
    </lineage>
</organism>
<evidence type="ECO:0000256" key="9">
    <source>
        <dbReference type="ARBA" id="ARBA00023242"/>
    </source>
</evidence>
<evidence type="ECO:0000256" key="4">
    <source>
        <dbReference type="ARBA" id="ARBA00010701"/>
    </source>
</evidence>
<feature type="region of interest" description="Disordered" evidence="13">
    <location>
        <begin position="369"/>
        <end position="485"/>
    </location>
</feature>
<evidence type="ECO:0000256" key="2">
    <source>
        <dbReference type="ARBA" id="ARBA00004613"/>
    </source>
</evidence>
<keyword evidence="5" id="KW-0217">Developmental protein</keyword>
<reference evidence="15" key="1">
    <citation type="submission" date="2018-07" db="EMBL/GenBank/DDBJ databases">
        <authorList>
            <person name="Quirk P.G."/>
            <person name="Krulwich T.A."/>
        </authorList>
    </citation>
    <scope>NUCLEOTIDE SEQUENCE</scope>
</reference>
<evidence type="ECO:0000256" key="1">
    <source>
        <dbReference type="ARBA" id="ARBA00004123"/>
    </source>
</evidence>
<feature type="compositionally biased region" description="Acidic residues" evidence="13">
    <location>
        <begin position="439"/>
        <end position="448"/>
    </location>
</feature>
<dbReference type="SMART" id="SM00389">
    <property type="entry name" value="HOX"/>
    <property type="match status" value="1"/>
</dbReference>
<dbReference type="SUPFAM" id="SSF53474">
    <property type="entry name" value="alpha/beta-Hydrolases"/>
    <property type="match status" value="1"/>
</dbReference>
<feature type="compositionally biased region" description="Acidic residues" evidence="13">
    <location>
        <begin position="593"/>
        <end position="609"/>
    </location>
</feature>
<dbReference type="FunFam" id="1.10.10.60:FF:000101">
    <property type="entry name" value="NK2 homeobox 8"/>
    <property type="match status" value="1"/>
</dbReference>
<feature type="compositionally biased region" description="Low complexity" evidence="13">
    <location>
        <begin position="385"/>
        <end position="430"/>
    </location>
</feature>
<evidence type="ECO:0000313" key="15">
    <source>
        <dbReference type="EMBL" id="SSX19199.1"/>
    </source>
</evidence>
<feature type="DNA-binding region" description="Homeobox" evidence="10">
    <location>
        <begin position="624"/>
        <end position="683"/>
    </location>
</feature>
<dbReference type="InterPro" id="IPR000734">
    <property type="entry name" value="TAG_lipase"/>
</dbReference>
<dbReference type="GO" id="GO:0003677">
    <property type="term" value="F:DNA binding"/>
    <property type="evidence" value="ECO:0007669"/>
    <property type="project" value="UniProtKB-UniRule"/>
</dbReference>
<feature type="compositionally biased region" description="Polar residues" evidence="13">
    <location>
        <begin position="533"/>
        <end position="570"/>
    </location>
</feature>
<keyword evidence="6" id="KW-0964">Secreted</keyword>
<protein>
    <submittedName>
        <fullName evidence="15">CSON012861 protein</fullName>
    </submittedName>
</protein>
<dbReference type="Gene3D" id="3.40.50.1820">
    <property type="entry name" value="alpha/beta hydrolase"/>
    <property type="match status" value="1"/>
</dbReference>
<comment type="similarity">
    <text evidence="3">Belongs to the NK-2 homeobox family.</text>
</comment>
<dbReference type="PROSITE" id="PS00027">
    <property type="entry name" value="HOMEOBOX_1"/>
    <property type="match status" value="1"/>
</dbReference>
<evidence type="ECO:0000256" key="13">
    <source>
        <dbReference type="SAM" id="MobiDB-lite"/>
    </source>
</evidence>
<dbReference type="InterPro" id="IPR029058">
    <property type="entry name" value="AB_hydrolase_fold"/>
</dbReference>
<evidence type="ECO:0000256" key="10">
    <source>
        <dbReference type="PROSITE-ProRule" id="PRU00108"/>
    </source>
</evidence>
<evidence type="ECO:0000256" key="5">
    <source>
        <dbReference type="ARBA" id="ARBA00022473"/>
    </source>
</evidence>
<dbReference type="GO" id="GO:0016042">
    <property type="term" value="P:lipid catabolic process"/>
    <property type="evidence" value="ECO:0007669"/>
    <property type="project" value="TreeGrafter"/>
</dbReference>
<evidence type="ECO:0000256" key="6">
    <source>
        <dbReference type="ARBA" id="ARBA00022525"/>
    </source>
</evidence>
<evidence type="ECO:0000256" key="11">
    <source>
        <dbReference type="RuleBase" id="RU000682"/>
    </source>
</evidence>
<dbReference type="AlphaFoldDB" id="A0A336LRM9"/>
<feature type="domain" description="Homeobox" evidence="14">
    <location>
        <begin position="622"/>
        <end position="682"/>
    </location>
</feature>
<dbReference type="VEuPathDB" id="VectorBase:CSON012861"/>
<dbReference type="InterPro" id="IPR009057">
    <property type="entry name" value="Homeodomain-like_sf"/>
</dbReference>
<evidence type="ECO:0000256" key="7">
    <source>
        <dbReference type="ARBA" id="ARBA00023125"/>
    </source>
</evidence>
<dbReference type="PANTHER" id="PTHR11610">
    <property type="entry name" value="LIPASE"/>
    <property type="match status" value="1"/>
</dbReference>
<evidence type="ECO:0000256" key="3">
    <source>
        <dbReference type="ARBA" id="ARBA00005661"/>
    </source>
</evidence>
<dbReference type="PANTHER" id="PTHR11610:SF178">
    <property type="entry name" value="LIPASE MEMBER H-A-LIKE PROTEIN"/>
    <property type="match status" value="1"/>
</dbReference>
<dbReference type="CDD" id="cd00086">
    <property type="entry name" value="homeodomain"/>
    <property type="match status" value="1"/>
</dbReference>
<keyword evidence="8 10" id="KW-0371">Homeobox</keyword>
<dbReference type="GO" id="GO:0016298">
    <property type="term" value="F:lipase activity"/>
    <property type="evidence" value="ECO:0007669"/>
    <property type="project" value="InterPro"/>
</dbReference>
<dbReference type="PROSITE" id="PS50071">
    <property type="entry name" value="HOMEOBOX_2"/>
    <property type="match status" value="1"/>
</dbReference>
<keyword evidence="7 10" id="KW-0238">DNA-binding</keyword>
<dbReference type="SUPFAM" id="SSF46689">
    <property type="entry name" value="Homeodomain-like"/>
    <property type="match status" value="1"/>
</dbReference>
<gene>
    <name evidence="15" type="primary">CSON012861</name>
</gene>
<feature type="compositionally biased region" description="Polar residues" evidence="13">
    <location>
        <begin position="610"/>
        <end position="621"/>
    </location>
</feature>
<name>A0A336LRM9_CULSO</name>
<dbReference type="Gene3D" id="1.10.10.60">
    <property type="entry name" value="Homeodomain-like"/>
    <property type="match status" value="1"/>
</dbReference>
<dbReference type="GO" id="GO:0000981">
    <property type="term" value="F:DNA-binding transcription factor activity, RNA polymerase II-specific"/>
    <property type="evidence" value="ECO:0007669"/>
    <property type="project" value="InterPro"/>
</dbReference>
<dbReference type="InterPro" id="IPR017970">
    <property type="entry name" value="Homeobox_CS"/>
</dbReference>
<dbReference type="InterPro" id="IPR013818">
    <property type="entry name" value="Lipase"/>
</dbReference>
<comment type="similarity">
    <text evidence="4 12">Belongs to the AB hydrolase superfamily. Lipase family.</text>
</comment>
<dbReference type="Pfam" id="PF00046">
    <property type="entry name" value="Homeodomain"/>
    <property type="match status" value="1"/>
</dbReference>
<feature type="region of interest" description="Disordered" evidence="13">
    <location>
        <begin position="529"/>
        <end position="626"/>
    </location>
</feature>
<proteinExistence type="inferred from homology"/>
<dbReference type="EMBL" id="UFQT01000062">
    <property type="protein sequence ID" value="SSX19199.1"/>
    <property type="molecule type" value="Genomic_DNA"/>
</dbReference>
<dbReference type="PRINTS" id="PR00821">
    <property type="entry name" value="TAGLIPASE"/>
</dbReference>
<evidence type="ECO:0000259" key="14">
    <source>
        <dbReference type="PROSITE" id="PS50071"/>
    </source>
</evidence>
<evidence type="ECO:0000256" key="8">
    <source>
        <dbReference type="ARBA" id="ARBA00023155"/>
    </source>
</evidence>
<keyword evidence="9 10" id="KW-0539">Nucleus</keyword>
<comment type="subcellular location">
    <subcellularLocation>
        <location evidence="1 10 11">Nucleus</location>
    </subcellularLocation>
    <subcellularLocation>
        <location evidence="2">Secreted</location>
    </subcellularLocation>
</comment>